<dbReference type="EMBL" id="CP121472">
    <property type="protein sequence ID" value="WPL15136.1"/>
    <property type="molecule type" value="Genomic_DNA"/>
</dbReference>
<dbReference type="Proteomes" id="UP001432180">
    <property type="component" value="Chromosome"/>
</dbReference>
<evidence type="ECO:0000313" key="2">
    <source>
        <dbReference type="Proteomes" id="UP001432180"/>
    </source>
</evidence>
<protein>
    <submittedName>
        <fullName evidence="1">Assembly protein</fullName>
    </submittedName>
</protein>
<keyword evidence="2" id="KW-1185">Reference proteome</keyword>
<reference evidence="1 2" key="1">
    <citation type="journal article" date="2023" name="Microorganisms">
        <title>Thiorhodovibrio frisius and Trv. litoralis spp. nov., Two Novel Members from a Clade of Fastidious Purple Sulfur Bacteria That Exhibit Unique Red-Shifted Light-Harvesting Capabilities.</title>
        <authorList>
            <person name="Methner A."/>
            <person name="Kuzyk S.B."/>
            <person name="Petersen J."/>
            <person name="Bauer S."/>
            <person name="Brinkmann H."/>
            <person name="Sichau K."/>
            <person name="Wanner G."/>
            <person name="Wolf J."/>
            <person name="Neumann-Schaal M."/>
            <person name="Henke P."/>
            <person name="Tank M."/>
            <person name="Sproer C."/>
            <person name="Bunk B."/>
            <person name="Overmann J."/>
        </authorList>
    </citation>
    <scope>NUCLEOTIDE SEQUENCE [LARGE SCALE GENOMIC DNA]</scope>
    <source>
        <strain evidence="1 2">DSM 6702</strain>
    </source>
</reference>
<name>A0ABZ0S476_9GAMM</name>
<dbReference type="PANTHER" id="PTHR30441:SF4">
    <property type="entry name" value="PROTEIN ASMA"/>
    <property type="match status" value="1"/>
</dbReference>
<organism evidence="1 2">
    <name type="scientific">Thiorhodovibrio winogradskyi</name>
    <dbReference type="NCBI Taxonomy" id="77007"/>
    <lineage>
        <taxon>Bacteria</taxon>
        <taxon>Pseudomonadati</taxon>
        <taxon>Pseudomonadota</taxon>
        <taxon>Gammaproteobacteria</taxon>
        <taxon>Chromatiales</taxon>
        <taxon>Chromatiaceae</taxon>
        <taxon>Thiorhodovibrio</taxon>
    </lineage>
</organism>
<dbReference type="InterPro" id="IPR052894">
    <property type="entry name" value="AsmA-related"/>
</dbReference>
<accession>A0ABZ0S476</accession>
<dbReference type="PANTHER" id="PTHR30441">
    <property type="entry name" value="DUF748 DOMAIN-CONTAINING PROTEIN"/>
    <property type="match status" value="1"/>
</dbReference>
<evidence type="ECO:0000313" key="1">
    <source>
        <dbReference type="EMBL" id="WPL15136.1"/>
    </source>
</evidence>
<proteinExistence type="predicted"/>
<sequence>MRPLTTGLLWFFMIFAGLGLFVIVAGDSLLDRPRVRDLLRAQVEDATSSHWRIGGGPRVHWLPQPQIHLWQVVMLARERPPLHAEEVVITYRWNSLFTGQPRPARIQAWHLSGAFTKSSDATSQVNPVPLTFDLAKVDLQLGSARLPLATAEGLELPDMRLGLGPITWSRKDQSWHWPAAELTADLSTQENARSLSLGNLQLLIQGLRFGGDIHANLTEEALMASGHLAVDALDLHAWLESLERAPTSAGQRLISKEGMGSFAAGIDFQLDTQAFADQPFSTNIFFSLPKFYGGRVDGQLKVRPGDRGAPRFQLSAQGESLQIGPILSDLQAKLSASGVAKIALELSASGGNWEGISESLAGEAAVLLRDVQPQGLSFTDMLAATGPGLKAAGLELPRLHAFREISASFHGDLGRFRSQDVIARLPGVLVTGTGLVELPAENVDFDLTAIVQDNPNGETIAELNGLPMPVRIQGAWQTPRVRIDPRPALREAAARALKRKADQHQDKLRALEERTGIKGLEQGLRKLLGTN</sequence>
<gene>
    <name evidence="1" type="ORF">Thiowin_00015</name>
</gene>